<dbReference type="EMBL" id="DF977479">
    <property type="protein sequence ID" value="GAW26491.1"/>
    <property type="molecule type" value="Genomic_DNA"/>
</dbReference>
<dbReference type="Proteomes" id="UP000054516">
    <property type="component" value="Unassembled WGS sequence"/>
</dbReference>
<evidence type="ECO:0000313" key="2">
    <source>
        <dbReference type="Proteomes" id="UP000054516"/>
    </source>
</evidence>
<dbReference type="AlphaFoldDB" id="A0A1S8A8W0"/>
<sequence length="84" mass="9462">MIPPAASMNKVLRSRWISVLSKDPYGLDVRASFFECDGNLITAVKLVSLVRVMQQIHQHNLRPYIGEAHGLFHTIALFELEDVG</sequence>
<reference evidence="1" key="1">
    <citation type="submission" date="2016-03" db="EMBL/GenBank/DDBJ databases">
        <title>Draft genome sequence of Rosellinia necatrix.</title>
        <authorList>
            <person name="Kanematsu S."/>
        </authorList>
    </citation>
    <scope>NUCLEOTIDE SEQUENCE [LARGE SCALE GENOMIC DNA]</scope>
    <source>
        <strain evidence="1">W97</strain>
    </source>
</reference>
<gene>
    <name evidence="1" type="ORF">SAMD00023353_3400270</name>
</gene>
<proteinExistence type="predicted"/>
<name>A0A1S8A8W0_ROSNE</name>
<accession>A0A1S8A8W0</accession>
<evidence type="ECO:0000313" key="1">
    <source>
        <dbReference type="EMBL" id="GAW26491.1"/>
    </source>
</evidence>
<organism evidence="1">
    <name type="scientific">Rosellinia necatrix</name>
    <name type="common">White root-rot fungus</name>
    <dbReference type="NCBI Taxonomy" id="77044"/>
    <lineage>
        <taxon>Eukaryota</taxon>
        <taxon>Fungi</taxon>
        <taxon>Dikarya</taxon>
        <taxon>Ascomycota</taxon>
        <taxon>Pezizomycotina</taxon>
        <taxon>Sordariomycetes</taxon>
        <taxon>Xylariomycetidae</taxon>
        <taxon>Xylariales</taxon>
        <taxon>Xylariaceae</taxon>
        <taxon>Rosellinia</taxon>
    </lineage>
</organism>
<keyword evidence="2" id="KW-1185">Reference proteome</keyword>
<protein>
    <submittedName>
        <fullName evidence="1">Uncharacterized protein</fullName>
    </submittedName>
</protein>